<dbReference type="InterPro" id="IPR006222">
    <property type="entry name" value="GCVT_N"/>
</dbReference>
<dbReference type="PANTHER" id="PTHR22602:SF0">
    <property type="entry name" value="TRANSFERASE CAF17, MITOCHONDRIAL-RELATED"/>
    <property type="match status" value="1"/>
</dbReference>
<dbReference type="EMBL" id="UOFX01000034">
    <property type="protein sequence ID" value="VAX07975.1"/>
    <property type="molecule type" value="Genomic_DNA"/>
</dbReference>
<dbReference type="InterPro" id="IPR017703">
    <property type="entry name" value="YgfZ/GCV_T_CS"/>
</dbReference>
<reference evidence="2" key="1">
    <citation type="submission" date="2018-06" db="EMBL/GenBank/DDBJ databases">
        <authorList>
            <person name="Zhirakovskaya E."/>
        </authorList>
    </citation>
    <scope>NUCLEOTIDE SEQUENCE</scope>
</reference>
<dbReference type="Gene3D" id="3.30.70.1400">
    <property type="entry name" value="Aminomethyltransferase beta-barrel domains"/>
    <property type="match status" value="1"/>
</dbReference>
<proteinExistence type="predicted"/>
<dbReference type="NCBIfam" id="TIGR03317">
    <property type="entry name" value="ygfZ_signature"/>
    <property type="match status" value="1"/>
</dbReference>
<dbReference type="InterPro" id="IPR029043">
    <property type="entry name" value="GcvT/YgfZ_C"/>
</dbReference>
<dbReference type="PANTHER" id="PTHR22602">
    <property type="entry name" value="TRANSFERASE CAF17, MITOCHONDRIAL-RELATED"/>
    <property type="match status" value="1"/>
</dbReference>
<dbReference type="Gene3D" id="2.40.30.160">
    <property type="match status" value="1"/>
</dbReference>
<dbReference type="SUPFAM" id="SSF101790">
    <property type="entry name" value="Aminomethyltransferase beta-barrel domain"/>
    <property type="match status" value="1"/>
</dbReference>
<dbReference type="GO" id="GO:0016226">
    <property type="term" value="P:iron-sulfur cluster assembly"/>
    <property type="evidence" value="ECO:0007669"/>
    <property type="project" value="TreeGrafter"/>
</dbReference>
<feature type="domain" description="GCVT N-terminal" evidence="1">
    <location>
        <begin position="5"/>
        <end position="118"/>
    </location>
</feature>
<dbReference type="Pfam" id="PF01571">
    <property type="entry name" value="GCV_T"/>
    <property type="match status" value="1"/>
</dbReference>
<evidence type="ECO:0000259" key="1">
    <source>
        <dbReference type="Pfam" id="PF01571"/>
    </source>
</evidence>
<dbReference type="AlphaFoldDB" id="A0A3B1BNV3"/>
<gene>
    <name evidence="2" type="ORF">MNBD_GAMMA26-1663</name>
</gene>
<name>A0A3B1BNV3_9ZZZZ</name>
<dbReference type="Gene3D" id="3.30.70.1630">
    <property type="match status" value="1"/>
</dbReference>
<sequence length="313" mass="34178">MNNCLCDLSNLGLIKLSGKDSAEFLQGQVTNDIRELTPEHSQLNGYCNPKGHMLASFLVFQRGGELFLQLPIEMLEPVLKRLSMFVLRSDVTVTDASDKLIRIGIAGQDAEVQLRNHLTVLPAEPYATHHDQELTIIRLPGATPRFEIIGPESSIRPLWQQLSADITATNSSYWSLLDIQAGIPAVYPATVEAFIPQMVNMQLIGGVSFKKGCYCGQEIIARTQNRGTLKRRMYLAHIPGDKIPTAGDELSSPSAEHNKAAGVVVDAQPVAGGGSDALVMIQIACFEANDVCTRDDKGQQLDFQSLPYAFING</sequence>
<dbReference type="PIRSF" id="PIRSF006487">
    <property type="entry name" value="GcvT"/>
    <property type="match status" value="1"/>
</dbReference>
<protein>
    <submittedName>
        <fullName evidence="2">tRNA-modifying protein YgfZ</fullName>
    </submittedName>
</protein>
<dbReference type="InterPro" id="IPR045179">
    <property type="entry name" value="YgfZ/GcvT"/>
</dbReference>
<dbReference type="SUPFAM" id="SSF103025">
    <property type="entry name" value="Folate-binding domain"/>
    <property type="match status" value="1"/>
</dbReference>
<accession>A0A3B1BNV3</accession>
<organism evidence="2">
    <name type="scientific">hydrothermal vent metagenome</name>
    <dbReference type="NCBI Taxonomy" id="652676"/>
    <lineage>
        <taxon>unclassified sequences</taxon>
        <taxon>metagenomes</taxon>
        <taxon>ecological metagenomes</taxon>
    </lineage>
</organism>
<evidence type="ECO:0000313" key="2">
    <source>
        <dbReference type="EMBL" id="VAX07975.1"/>
    </source>
</evidence>